<dbReference type="GeneID" id="301812492"/>
<keyword evidence="1" id="KW-0812">Transmembrane</keyword>
<protein>
    <submittedName>
        <fullName evidence="2">Uncharacterized protein</fullName>
    </submittedName>
</protein>
<feature type="transmembrane region" description="Helical" evidence="1">
    <location>
        <begin position="62"/>
        <end position="85"/>
    </location>
</feature>
<dbReference type="EMBL" id="JAKMUV010000002">
    <property type="protein sequence ID" value="MCZ9304501.1"/>
    <property type="molecule type" value="Genomic_DNA"/>
</dbReference>
<evidence type="ECO:0000313" key="3">
    <source>
        <dbReference type="Proteomes" id="UP001146505"/>
    </source>
</evidence>
<comment type="caution">
    <text evidence="2">The sequence shown here is derived from an EMBL/GenBank/DDBJ whole genome shotgun (WGS) entry which is preliminary data.</text>
</comment>
<evidence type="ECO:0000313" key="2">
    <source>
        <dbReference type="EMBL" id="MCZ9304501.1"/>
    </source>
</evidence>
<sequence>MADIFRYGRSSVIIDDPADGLAYGEEVGTFDERCSLPAGSAAINAALSSNGRMPVAGNSAGFSAVQIVVLVVGVALAAFGGILATRGSTQPLVIGAVLGAIGLLMVGIALYSATKRRGRLRILGKAWANGWLRFAPVRVGGVWISRVSTHNDNGDATNTDHRYYYKAMAQAHPTDGSEPFTFRTGEFNAPADWEGRPYDLKVADRPMDVLEPEYTNGWTICRYIAGQPETATIATDLSAKQVKAALEAAQVR</sequence>
<proteinExistence type="predicted"/>
<feature type="transmembrane region" description="Helical" evidence="1">
    <location>
        <begin position="91"/>
        <end position="111"/>
    </location>
</feature>
<reference evidence="2" key="1">
    <citation type="submission" date="2022-02" db="EMBL/GenBank/DDBJ databases">
        <title>Corynebacterium sp. from urogenital microbiome.</title>
        <authorList>
            <person name="Cappelli E.A."/>
            <person name="Ribeiro T.G."/>
            <person name="Peixe L."/>
        </authorList>
    </citation>
    <scope>NUCLEOTIDE SEQUENCE</scope>
    <source>
        <strain evidence="2">C9Ua_112</strain>
    </source>
</reference>
<keyword evidence="1" id="KW-0472">Membrane</keyword>
<keyword evidence="3" id="KW-1185">Reference proteome</keyword>
<name>A0A9X3M665_9CORY</name>
<organism evidence="2 3">
    <name type="scientific">Corynebacterium macclintockiae</name>
    <dbReference type="NCBI Taxonomy" id="2913501"/>
    <lineage>
        <taxon>Bacteria</taxon>
        <taxon>Bacillati</taxon>
        <taxon>Actinomycetota</taxon>
        <taxon>Actinomycetes</taxon>
        <taxon>Mycobacteriales</taxon>
        <taxon>Corynebacteriaceae</taxon>
        <taxon>Corynebacterium</taxon>
    </lineage>
</organism>
<dbReference type="AlphaFoldDB" id="A0A9X3M665"/>
<keyword evidence="1" id="KW-1133">Transmembrane helix</keyword>
<accession>A0A9X3M665</accession>
<evidence type="ECO:0000256" key="1">
    <source>
        <dbReference type="SAM" id="Phobius"/>
    </source>
</evidence>
<dbReference type="RefSeq" id="WP_269954656.1">
    <property type="nucleotide sequence ID" value="NZ_JAKMUV010000002.1"/>
</dbReference>
<dbReference type="Proteomes" id="UP001146505">
    <property type="component" value="Unassembled WGS sequence"/>
</dbReference>
<gene>
    <name evidence="2" type="ORF">L8U58_02965</name>
</gene>